<feature type="chain" id="PRO_5011670039" evidence="1">
    <location>
        <begin position="32"/>
        <end position="627"/>
    </location>
</feature>
<evidence type="ECO:0000259" key="2">
    <source>
        <dbReference type="Pfam" id="PF01979"/>
    </source>
</evidence>
<dbReference type="InterPro" id="IPR011059">
    <property type="entry name" value="Metal-dep_hydrolase_composite"/>
</dbReference>
<protein>
    <submittedName>
        <fullName evidence="3">Imidazolonepropionase</fullName>
    </submittedName>
</protein>
<dbReference type="GO" id="GO:0016810">
    <property type="term" value="F:hydrolase activity, acting on carbon-nitrogen (but not peptide) bonds"/>
    <property type="evidence" value="ECO:0007669"/>
    <property type="project" value="InterPro"/>
</dbReference>
<gene>
    <name evidence="3" type="ORF">SAMN02745121_08465</name>
</gene>
<reference evidence="4" key="1">
    <citation type="submission" date="2016-10" db="EMBL/GenBank/DDBJ databases">
        <authorList>
            <person name="Varghese N."/>
            <person name="Submissions S."/>
        </authorList>
    </citation>
    <scope>NUCLEOTIDE SEQUENCE [LARGE SCALE GENOMIC DNA]</scope>
    <source>
        <strain evidence="4">ATCC 25963</strain>
    </source>
</reference>
<dbReference type="Gene3D" id="1.20.58.520">
    <property type="entry name" value="Amidohydrolase"/>
    <property type="match status" value="1"/>
</dbReference>
<evidence type="ECO:0000256" key="1">
    <source>
        <dbReference type="SAM" id="SignalP"/>
    </source>
</evidence>
<dbReference type="SUPFAM" id="SSF51338">
    <property type="entry name" value="Composite domain of metallo-dependent hydrolases"/>
    <property type="match status" value="1"/>
</dbReference>
<feature type="signal peptide" evidence="1">
    <location>
        <begin position="1"/>
        <end position="31"/>
    </location>
</feature>
<dbReference type="Gene3D" id="2.30.40.10">
    <property type="entry name" value="Urease, subunit C, domain 1"/>
    <property type="match status" value="1"/>
</dbReference>
<dbReference type="Gene3D" id="3.40.50.10910">
    <property type="entry name" value="Amidohydrolase"/>
    <property type="match status" value="1"/>
</dbReference>
<dbReference type="PANTHER" id="PTHR43135:SF3">
    <property type="entry name" value="ALPHA-D-RIBOSE 1-METHYLPHOSPHONATE 5-TRIPHOSPHATE DIPHOSPHATASE"/>
    <property type="match status" value="1"/>
</dbReference>
<dbReference type="InterPro" id="IPR032466">
    <property type="entry name" value="Metal_Hydrolase"/>
</dbReference>
<dbReference type="PROSITE" id="PS51257">
    <property type="entry name" value="PROKAR_LIPOPROTEIN"/>
    <property type="match status" value="1"/>
</dbReference>
<dbReference type="Proteomes" id="UP000199400">
    <property type="component" value="Unassembled WGS sequence"/>
</dbReference>
<dbReference type="PANTHER" id="PTHR43135">
    <property type="entry name" value="ALPHA-D-RIBOSE 1-METHYLPHOSPHONATE 5-TRIPHOSPHATE DIPHOSPHATASE"/>
    <property type="match status" value="1"/>
</dbReference>
<dbReference type="InterPro" id="IPR051781">
    <property type="entry name" value="Metallo-dep_Hydrolase"/>
</dbReference>
<sequence>MWYRGAMRPRSTGTVLTFAALAALGCPRPSASEAPARTSPPIAADLVIRDVRLFDGEAVVARTSVAVGDGVIVAVGPDLVVADGATVEDGAGRTLLPGLIDAHTHIQSPDQLRQALVFGVTTELDMFTLPAVTGPLRKAVAGAGGRALADFRSAGVLATAPGGHGTEYGFAIPTLTGPDQAPAFVAARLAEGSDYLKIVLDDGSGFGRPIPTLAVDTVRALIEAAHARGLTTVVHVSSQREATAALEAGADGLAHVFFDGPATDAFVALARDEQVFVADTLAVVLGLCEPGRARGIADDPALKPFLGPADVRALSASWPRALPAAACEAALTTVGALHRAGVPLLASTDAPNPGTVHGASLHDELALLVRAGLPATAALAAATSVPADRFKKLLGDRGRVVAGKRADLLLVRGDPTVDITATRAIEAVWKAGHRVDRDGYRRAVAEEYAALAARRAAPPPPGSESGKIAAFEAGKVAAEFGAGWQPATDALIGGSSTVELGLVKKGARRSKGALRLTGAVAESERPKWAGAMFFPGAAPMQPANLGNFRKLVFAARGDGTGAMTVMVFAEQLGVAPLRKEIAVGREWSEHTVTFAELGLEPFDVLGLFFGATAGGPFALELDDVRLE</sequence>
<evidence type="ECO:0000313" key="3">
    <source>
        <dbReference type="EMBL" id="SFF37610.1"/>
    </source>
</evidence>
<name>A0A1I2I7P1_9BACT</name>
<dbReference type="Pfam" id="PF01979">
    <property type="entry name" value="Amidohydro_1"/>
    <property type="match status" value="1"/>
</dbReference>
<evidence type="ECO:0000313" key="4">
    <source>
        <dbReference type="Proteomes" id="UP000199400"/>
    </source>
</evidence>
<dbReference type="SUPFAM" id="SSF51556">
    <property type="entry name" value="Metallo-dependent hydrolases"/>
    <property type="match status" value="1"/>
</dbReference>
<dbReference type="EMBL" id="FOMX01000056">
    <property type="protein sequence ID" value="SFF37610.1"/>
    <property type="molecule type" value="Genomic_DNA"/>
</dbReference>
<keyword evidence="1" id="KW-0732">Signal</keyword>
<organism evidence="3 4">
    <name type="scientific">Nannocystis exedens</name>
    <dbReference type="NCBI Taxonomy" id="54"/>
    <lineage>
        <taxon>Bacteria</taxon>
        <taxon>Pseudomonadati</taxon>
        <taxon>Myxococcota</taxon>
        <taxon>Polyangia</taxon>
        <taxon>Nannocystales</taxon>
        <taxon>Nannocystaceae</taxon>
        <taxon>Nannocystis</taxon>
    </lineage>
</organism>
<feature type="domain" description="Amidohydrolase-related" evidence="2">
    <location>
        <begin position="94"/>
        <end position="433"/>
    </location>
</feature>
<accession>A0A1I2I7P1</accession>
<dbReference type="InterPro" id="IPR006680">
    <property type="entry name" value="Amidohydro-rel"/>
</dbReference>
<keyword evidence="4" id="KW-1185">Reference proteome</keyword>
<dbReference type="Gene3D" id="3.30.110.90">
    <property type="entry name" value="Amidohydrolase"/>
    <property type="match status" value="1"/>
</dbReference>
<dbReference type="STRING" id="54.SAMN02745121_08465"/>
<dbReference type="AlphaFoldDB" id="A0A1I2I7P1"/>
<proteinExistence type="predicted"/>